<evidence type="ECO:0000256" key="1">
    <source>
        <dbReference type="SAM" id="MobiDB-lite"/>
    </source>
</evidence>
<sequence length="254" mass="28185">MSYNPANAEASSVYVLYLVAAVGPPPPEFLAAILEYCKPFGQKHLLQMYTNRKLKNKPEDVGRYNIFVGHCRSDWSPQLDPVFVQALAQGMREFPRNISKAQATALGTAARDAWLRTRDLVAGDDEIQDVPAPKRARVSKPRKNNAVPAQDLDNGPPRVNTRKPKRNDKADEADELPEYDDYSPLAYDTAGVRSRTITVIVFDKPNSKPKTSSALLRLPGRFELTRPILSTTTNQDSDDDYINASSDSDSTSAM</sequence>
<evidence type="ECO:0000313" key="3">
    <source>
        <dbReference type="Proteomes" id="UP001215598"/>
    </source>
</evidence>
<feature type="region of interest" description="Disordered" evidence="1">
    <location>
        <begin position="126"/>
        <end position="183"/>
    </location>
</feature>
<accession>A0AAD7DX57</accession>
<feature type="region of interest" description="Disordered" evidence="1">
    <location>
        <begin position="227"/>
        <end position="254"/>
    </location>
</feature>
<protein>
    <submittedName>
        <fullName evidence="2">Uncharacterized protein</fullName>
    </submittedName>
</protein>
<feature type="compositionally biased region" description="Polar residues" evidence="1">
    <location>
        <begin position="243"/>
        <end position="254"/>
    </location>
</feature>
<dbReference type="Proteomes" id="UP001215598">
    <property type="component" value="Unassembled WGS sequence"/>
</dbReference>
<keyword evidence="3" id="KW-1185">Reference proteome</keyword>
<reference evidence="2" key="1">
    <citation type="submission" date="2023-03" db="EMBL/GenBank/DDBJ databases">
        <title>Massive genome expansion in bonnet fungi (Mycena s.s.) driven by repeated elements and novel gene families across ecological guilds.</title>
        <authorList>
            <consortium name="Lawrence Berkeley National Laboratory"/>
            <person name="Harder C.B."/>
            <person name="Miyauchi S."/>
            <person name="Viragh M."/>
            <person name="Kuo A."/>
            <person name="Thoen E."/>
            <person name="Andreopoulos B."/>
            <person name="Lu D."/>
            <person name="Skrede I."/>
            <person name="Drula E."/>
            <person name="Henrissat B."/>
            <person name="Morin E."/>
            <person name="Kohler A."/>
            <person name="Barry K."/>
            <person name="LaButti K."/>
            <person name="Morin E."/>
            <person name="Salamov A."/>
            <person name="Lipzen A."/>
            <person name="Mereny Z."/>
            <person name="Hegedus B."/>
            <person name="Baldrian P."/>
            <person name="Stursova M."/>
            <person name="Weitz H."/>
            <person name="Taylor A."/>
            <person name="Grigoriev I.V."/>
            <person name="Nagy L.G."/>
            <person name="Martin F."/>
            <person name="Kauserud H."/>
        </authorList>
    </citation>
    <scope>NUCLEOTIDE SEQUENCE</scope>
    <source>
        <strain evidence="2">CBHHK182m</strain>
    </source>
</reference>
<dbReference type="EMBL" id="JARKIB010000544">
    <property type="protein sequence ID" value="KAJ7700976.1"/>
    <property type="molecule type" value="Genomic_DNA"/>
</dbReference>
<name>A0AAD7DX57_9AGAR</name>
<comment type="caution">
    <text evidence="2">The sequence shown here is derived from an EMBL/GenBank/DDBJ whole genome shotgun (WGS) entry which is preliminary data.</text>
</comment>
<evidence type="ECO:0000313" key="2">
    <source>
        <dbReference type="EMBL" id="KAJ7700976.1"/>
    </source>
</evidence>
<proteinExistence type="predicted"/>
<dbReference type="AlphaFoldDB" id="A0AAD7DX57"/>
<organism evidence="2 3">
    <name type="scientific">Mycena metata</name>
    <dbReference type="NCBI Taxonomy" id="1033252"/>
    <lineage>
        <taxon>Eukaryota</taxon>
        <taxon>Fungi</taxon>
        <taxon>Dikarya</taxon>
        <taxon>Basidiomycota</taxon>
        <taxon>Agaricomycotina</taxon>
        <taxon>Agaricomycetes</taxon>
        <taxon>Agaricomycetidae</taxon>
        <taxon>Agaricales</taxon>
        <taxon>Marasmiineae</taxon>
        <taxon>Mycenaceae</taxon>
        <taxon>Mycena</taxon>
    </lineage>
</organism>
<gene>
    <name evidence="2" type="ORF">B0H16DRAFT_1748850</name>
</gene>
<feature type="compositionally biased region" description="Basic residues" evidence="1">
    <location>
        <begin position="134"/>
        <end position="143"/>
    </location>
</feature>
<feature type="compositionally biased region" description="Acidic residues" evidence="1">
    <location>
        <begin position="171"/>
        <end position="181"/>
    </location>
</feature>